<comment type="subcellular location">
    <subcellularLocation>
        <location evidence="1 7">Cell membrane</location>
        <topology evidence="1 7">Multi-pass membrane protein</topology>
    </subcellularLocation>
</comment>
<name>A0A3E1INV3_GARVA</name>
<dbReference type="InterPro" id="IPR035906">
    <property type="entry name" value="MetI-like_sf"/>
</dbReference>
<keyword evidence="6 7" id="KW-0472">Membrane</keyword>
<feature type="transmembrane region" description="Helical" evidence="7">
    <location>
        <begin position="272"/>
        <end position="292"/>
    </location>
</feature>
<dbReference type="Proteomes" id="UP000258888">
    <property type="component" value="Unassembled WGS sequence"/>
</dbReference>
<dbReference type="GO" id="GO:0055085">
    <property type="term" value="P:transmembrane transport"/>
    <property type="evidence" value="ECO:0007669"/>
    <property type="project" value="InterPro"/>
</dbReference>
<feature type="transmembrane region" description="Helical" evidence="7">
    <location>
        <begin position="106"/>
        <end position="130"/>
    </location>
</feature>
<dbReference type="PROSITE" id="PS50928">
    <property type="entry name" value="ABC_TM1"/>
    <property type="match status" value="1"/>
</dbReference>
<dbReference type="Pfam" id="PF00528">
    <property type="entry name" value="BPD_transp_1"/>
    <property type="match status" value="1"/>
</dbReference>
<evidence type="ECO:0000256" key="7">
    <source>
        <dbReference type="RuleBase" id="RU363032"/>
    </source>
</evidence>
<proteinExistence type="inferred from homology"/>
<comment type="caution">
    <text evidence="9">The sequence shown here is derived from an EMBL/GenBank/DDBJ whole genome shotgun (WGS) entry which is preliminary data.</text>
</comment>
<keyword evidence="10" id="KW-1185">Reference proteome</keyword>
<dbReference type="PANTHER" id="PTHR43386:SF1">
    <property type="entry name" value="D,D-DIPEPTIDE TRANSPORT SYSTEM PERMEASE PROTEIN DDPC-RELATED"/>
    <property type="match status" value="1"/>
</dbReference>
<dbReference type="PANTHER" id="PTHR43386">
    <property type="entry name" value="OLIGOPEPTIDE TRANSPORT SYSTEM PERMEASE PROTEIN APPC"/>
    <property type="match status" value="1"/>
</dbReference>
<evidence type="ECO:0000256" key="3">
    <source>
        <dbReference type="ARBA" id="ARBA00022475"/>
    </source>
</evidence>
<keyword evidence="2 7" id="KW-0813">Transport</keyword>
<evidence type="ECO:0000256" key="4">
    <source>
        <dbReference type="ARBA" id="ARBA00022692"/>
    </source>
</evidence>
<keyword evidence="4 7" id="KW-0812">Transmembrane</keyword>
<gene>
    <name evidence="9" type="ORF">AXE76_00190</name>
</gene>
<keyword evidence="3" id="KW-1003">Cell membrane</keyword>
<dbReference type="GO" id="GO:0005886">
    <property type="term" value="C:plasma membrane"/>
    <property type="evidence" value="ECO:0007669"/>
    <property type="project" value="UniProtKB-SubCell"/>
</dbReference>
<dbReference type="CDD" id="cd06261">
    <property type="entry name" value="TM_PBP2"/>
    <property type="match status" value="1"/>
</dbReference>
<feature type="transmembrane region" description="Helical" evidence="7">
    <location>
        <begin position="223"/>
        <end position="247"/>
    </location>
</feature>
<evidence type="ECO:0000256" key="5">
    <source>
        <dbReference type="ARBA" id="ARBA00022989"/>
    </source>
</evidence>
<dbReference type="Gene3D" id="1.10.3720.10">
    <property type="entry name" value="MetI-like"/>
    <property type="match status" value="1"/>
</dbReference>
<feature type="transmembrane region" description="Helical" evidence="7">
    <location>
        <begin position="166"/>
        <end position="185"/>
    </location>
</feature>
<evidence type="ECO:0000256" key="6">
    <source>
        <dbReference type="ARBA" id="ARBA00023136"/>
    </source>
</evidence>
<evidence type="ECO:0000256" key="1">
    <source>
        <dbReference type="ARBA" id="ARBA00004651"/>
    </source>
</evidence>
<dbReference type="RefSeq" id="WP_116793851.1">
    <property type="nucleotide sequence ID" value="NZ_LSLH01000001.1"/>
</dbReference>
<evidence type="ECO:0000313" key="10">
    <source>
        <dbReference type="Proteomes" id="UP000258888"/>
    </source>
</evidence>
<dbReference type="EMBL" id="LSLH01000001">
    <property type="protein sequence ID" value="RFD74685.1"/>
    <property type="molecule type" value="Genomic_DNA"/>
</dbReference>
<feature type="transmembrane region" description="Helical" evidence="7">
    <location>
        <begin position="20"/>
        <end position="45"/>
    </location>
</feature>
<sequence length="310" mass="33430">MRRVGVFRSRYKRDSSGVTVLARTNTGIVAGTVIIAIFAILAIFADVFTTITGNNPYSEHPEILDSNSVPVGQGGISFQHWFGVTPLRGLDIFAIISHGARVSLGIGVASTVISLFLGILIGMIAGYFGGFADTLLSRTMDVFFGFPFLIFAIALSAVVPQNFPRPILLTLVLGFFGWPSIARLVRAQTLSLKSRNFTVASYVMGANTWHILREQIMPNMLPLLLVNVTFLIPGRIGAEAALSFLGVGMNPPSPSWGRAIADAVQWVLVDPWYLLFPGIALFLLTFGFNLVGDGLASALQPRASKKAVTE</sequence>
<accession>A0A3E1INV3</accession>
<comment type="similarity">
    <text evidence="7">Belongs to the binding-protein-dependent transport system permease family.</text>
</comment>
<evidence type="ECO:0000256" key="2">
    <source>
        <dbReference type="ARBA" id="ARBA00022448"/>
    </source>
</evidence>
<dbReference type="SUPFAM" id="SSF161098">
    <property type="entry name" value="MetI-like"/>
    <property type="match status" value="1"/>
</dbReference>
<keyword evidence="5 7" id="KW-1133">Transmembrane helix</keyword>
<dbReference type="AlphaFoldDB" id="A0A3E1INV3"/>
<reference evidence="9 10" key="1">
    <citation type="submission" date="2016-02" db="EMBL/GenBank/DDBJ databases">
        <title>Gardnerella vaginalis Subgroups Defined by cpn60 Sequencing and Sialidase Activity in Isolates from Canada, Belgium and Kenya.</title>
        <authorList>
            <person name="Schellenberg J."/>
            <person name="Paramel Jayaprakash T."/>
            <person name="Withana Gamage N."/>
            <person name="Patterson M.H."/>
            <person name="Vaneechoutte M."/>
            <person name="Hill J.E."/>
        </authorList>
    </citation>
    <scope>NUCLEOTIDE SEQUENCE [LARGE SCALE GENOMIC DNA]</scope>
    <source>
        <strain evidence="9 10">N160</strain>
    </source>
</reference>
<evidence type="ECO:0000259" key="8">
    <source>
        <dbReference type="PROSITE" id="PS50928"/>
    </source>
</evidence>
<organism evidence="9 10">
    <name type="scientific">Gardnerella vaginalis</name>
    <dbReference type="NCBI Taxonomy" id="2702"/>
    <lineage>
        <taxon>Bacteria</taxon>
        <taxon>Bacillati</taxon>
        <taxon>Actinomycetota</taxon>
        <taxon>Actinomycetes</taxon>
        <taxon>Bifidobacteriales</taxon>
        <taxon>Bifidobacteriaceae</taxon>
        <taxon>Gardnerella</taxon>
    </lineage>
</organism>
<dbReference type="InterPro" id="IPR000515">
    <property type="entry name" value="MetI-like"/>
</dbReference>
<feature type="transmembrane region" description="Helical" evidence="7">
    <location>
        <begin position="142"/>
        <end position="160"/>
    </location>
</feature>
<evidence type="ECO:0000313" key="9">
    <source>
        <dbReference type="EMBL" id="RFD74685.1"/>
    </source>
</evidence>
<protein>
    <submittedName>
        <fullName evidence="9">Peptide ABC transporter permease</fullName>
    </submittedName>
</protein>
<feature type="domain" description="ABC transmembrane type-1" evidence="8">
    <location>
        <begin position="100"/>
        <end position="292"/>
    </location>
</feature>
<dbReference type="InterPro" id="IPR050366">
    <property type="entry name" value="BP-dependent_transpt_permease"/>
</dbReference>